<evidence type="ECO:0000313" key="3">
    <source>
        <dbReference type="Proteomes" id="UP000266841"/>
    </source>
</evidence>
<dbReference type="SUPFAM" id="SSF81901">
    <property type="entry name" value="HCP-like"/>
    <property type="match status" value="1"/>
</dbReference>
<accession>K0RVR9</accession>
<dbReference type="Gene3D" id="1.25.40.10">
    <property type="entry name" value="Tetratricopeptide repeat domain"/>
    <property type="match status" value="1"/>
</dbReference>
<dbReference type="AlphaFoldDB" id="K0RVR9"/>
<protein>
    <submittedName>
        <fullName evidence="2">Uncharacterized protein</fullName>
    </submittedName>
</protein>
<sequence>MDKAFCHYEVAAMCGHVFARNNLGVIEGKAKNYDLALQHMVISAKLGHEKSLNMVKRLFMDGLATKSDYASALRGYQNAIEEMSSSDRDEVKAFLDFTCHVFPCHINPAPTTLSDQVEFWSLGMDFSRSLVEPSVKSVDEGSIHVAGRRQEPPRLAADNPSDTLSKRFGRGTIRRGLAPPADLARARSGERVARGWHCFSADPERGCGFSTGQERAPVPFHSPSPPASRFARTQTLLVIRSSGRLRSTSPCIELWAGRATAPRSPSCHHQRHPFGPSVSPRPPQRRGAVPLAAPPRRVPIPLRGSPPAAVTGDSSEGQPRPTAAVICRSSRFAARTRQCRLLVAPEAEVDTCPVEGRKGPVLRSHLVPHPPGSAPAADSVTPPAPHDELVQYNADLLEPPKIPKSLRLEGQHLPGLSPPKAQGLLPPQAVSAARLVSAKSKQSPGAASCDRARGCLAPSGALVASTSATAPPPTPS</sequence>
<reference evidence="2 3" key="1">
    <citation type="journal article" date="2012" name="Genome Biol.">
        <title>Genome and low-iron response of an oceanic diatom adapted to chronic iron limitation.</title>
        <authorList>
            <person name="Lommer M."/>
            <person name="Specht M."/>
            <person name="Roy A.S."/>
            <person name="Kraemer L."/>
            <person name="Andreson R."/>
            <person name="Gutowska M.A."/>
            <person name="Wolf J."/>
            <person name="Bergner S.V."/>
            <person name="Schilhabel M.B."/>
            <person name="Klostermeier U.C."/>
            <person name="Beiko R.G."/>
            <person name="Rosenstiel P."/>
            <person name="Hippler M."/>
            <person name="Laroche J."/>
        </authorList>
    </citation>
    <scope>NUCLEOTIDE SEQUENCE [LARGE SCALE GENOMIC DNA]</scope>
    <source>
        <strain evidence="2 3">CCMP1005</strain>
    </source>
</reference>
<keyword evidence="3" id="KW-1185">Reference proteome</keyword>
<gene>
    <name evidence="2" type="ORF">THAOC_21999</name>
</gene>
<feature type="region of interest" description="Disordered" evidence="1">
    <location>
        <begin position="363"/>
        <end position="386"/>
    </location>
</feature>
<name>K0RVR9_THAOC</name>
<dbReference type="Proteomes" id="UP000266841">
    <property type="component" value="Unassembled WGS sequence"/>
</dbReference>
<organism evidence="2 3">
    <name type="scientific">Thalassiosira oceanica</name>
    <name type="common">Marine diatom</name>
    <dbReference type="NCBI Taxonomy" id="159749"/>
    <lineage>
        <taxon>Eukaryota</taxon>
        <taxon>Sar</taxon>
        <taxon>Stramenopiles</taxon>
        <taxon>Ochrophyta</taxon>
        <taxon>Bacillariophyta</taxon>
        <taxon>Coscinodiscophyceae</taxon>
        <taxon>Thalassiosirophycidae</taxon>
        <taxon>Thalassiosirales</taxon>
        <taxon>Thalassiosiraceae</taxon>
        <taxon>Thalassiosira</taxon>
    </lineage>
</organism>
<evidence type="ECO:0000256" key="1">
    <source>
        <dbReference type="SAM" id="MobiDB-lite"/>
    </source>
</evidence>
<dbReference type="EMBL" id="AGNL01026702">
    <property type="protein sequence ID" value="EJK57918.1"/>
    <property type="molecule type" value="Genomic_DNA"/>
</dbReference>
<dbReference type="InterPro" id="IPR011990">
    <property type="entry name" value="TPR-like_helical_dom_sf"/>
</dbReference>
<comment type="caution">
    <text evidence="2">The sequence shown here is derived from an EMBL/GenBank/DDBJ whole genome shotgun (WGS) entry which is preliminary data.</text>
</comment>
<feature type="region of interest" description="Disordered" evidence="1">
    <location>
        <begin position="262"/>
        <end position="321"/>
    </location>
</feature>
<proteinExistence type="predicted"/>
<evidence type="ECO:0000313" key="2">
    <source>
        <dbReference type="EMBL" id="EJK57918.1"/>
    </source>
</evidence>